<feature type="region of interest" description="Disordered" evidence="6">
    <location>
        <begin position="511"/>
        <end position="550"/>
    </location>
</feature>
<accession>A0AAD8PF03</accession>
<feature type="compositionally biased region" description="Low complexity" evidence="6">
    <location>
        <begin position="409"/>
        <end position="420"/>
    </location>
</feature>
<feature type="region of interest" description="Disordered" evidence="6">
    <location>
        <begin position="373"/>
        <end position="427"/>
    </location>
</feature>
<reference evidence="8" key="1">
    <citation type="submission" date="2023-08" db="EMBL/GenBank/DDBJ databases">
        <title>Draft sequence of the Babesia gibsoni genome.</title>
        <authorList>
            <person name="Yamagishi J.Y."/>
            <person name="Xuan X.X."/>
        </authorList>
    </citation>
    <scope>NUCLEOTIDE SEQUENCE</scope>
    <source>
        <strain evidence="8">Azabu</strain>
    </source>
</reference>
<dbReference type="GO" id="GO:0005634">
    <property type="term" value="C:nucleus"/>
    <property type="evidence" value="ECO:0007669"/>
    <property type="project" value="UniProtKB-SubCell"/>
</dbReference>
<proteinExistence type="predicted"/>
<dbReference type="EMBL" id="JAVEPI010000001">
    <property type="protein sequence ID" value="KAK1444135.1"/>
    <property type="molecule type" value="Genomic_DNA"/>
</dbReference>
<comment type="subcellular location">
    <subcellularLocation>
        <location evidence="1">Nucleus</location>
    </subcellularLocation>
</comment>
<dbReference type="GO" id="GO:0003677">
    <property type="term" value="F:DNA binding"/>
    <property type="evidence" value="ECO:0007669"/>
    <property type="project" value="UniProtKB-KW"/>
</dbReference>
<dbReference type="InterPro" id="IPR001471">
    <property type="entry name" value="AP2/ERF_dom"/>
</dbReference>
<evidence type="ECO:0000256" key="6">
    <source>
        <dbReference type="SAM" id="MobiDB-lite"/>
    </source>
</evidence>
<keyword evidence="5" id="KW-0539">Nucleus</keyword>
<comment type="caution">
    <text evidence="8">The sequence shown here is derived from an EMBL/GenBank/DDBJ whole genome shotgun (WGS) entry which is preliminary data.</text>
</comment>
<evidence type="ECO:0000259" key="7">
    <source>
        <dbReference type="Pfam" id="PF00847"/>
    </source>
</evidence>
<gene>
    <name evidence="8" type="ORF">BgAZ_100410</name>
</gene>
<feature type="domain" description="AP2/ERF" evidence="7">
    <location>
        <begin position="321"/>
        <end position="372"/>
    </location>
</feature>
<evidence type="ECO:0000313" key="8">
    <source>
        <dbReference type="EMBL" id="KAK1444135.1"/>
    </source>
</evidence>
<evidence type="ECO:0000256" key="5">
    <source>
        <dbReference type="ARBA" id="ARBA00023242"/>
    </source>
</evidence>
<evidence type="ECO:0000256" key="4">
    <source>
        <dbReference type="ARBA" id="ARBA00023163"/>
    </source>
</evidence>
<keyword evidence="2" id="KW-0805">Transcription regulation</keyword>
<dbReference type="AlphaFoldDB" id="A0AAD8PF03"/>
<dbReference type="Pfam" id="PF00847">
    <property type="entry name" value="AP2"/>
    <property type="match status" value="1"/>
</dbReference>
<evidence type="ECO:0000256" key="3">
    <source>
        <dbReference type="ARBA" id="ARBA00023125"/>
    </source>
</evidence>
<evidence type="ECO:0000256" key="2">
    <source>
        <dbReference type="ARBA" id="ARBA00023015"/>
    </source>
</evidence>
<keyword evidence="9" id="KW-1185">Reference proteome</keyword>
<feature type="compositionally biased region" description="Basic and acidic residues" evidence="6">
    <location>
        <begin position="373"/>
        <end position="397"/>
    </location>
</feature>
<name>A0AAD8PF03_BABGI</name>
<evidence type="ECO:0000313" key="9">
    <source>
        <dbReference type="Proteomes" id="UP001230268"/>
    </source>
</evidence>
<feature type="compositionally biased region" description="Polar residues" evidence="6">
    <location>
        <begin position="398"/>
        <end position="408"/>
    </location>
</feature>
<evidence type="ECO:0000256" key="1">
    <source>
        <dbReference type="ARBA" id="ARBA00004123"/>
    </source>
</evidence>
<dbReference type="Proteomes" id="UP001230268">
    <property type="component" value="Unassembled WGS sequence"/>
</dbReference>
<protein>
    <submittedName>
        <fullName evidence="8">AP2</fullName>
    </submittedName>
</protein>
<organism evidence="8 9">
    <name type="scientific">Babesia gibsoni</name>
    <dbReference type="NCBI Taxonomy" id="33632"/>
    <lineage>
        <taxon>Eukaryota</taxon>
        <taxon>Sar</taxon>
        <taxon>Alveolata</taxon>
        <taxon>Apicomplexa</taxon>
        <taxon>Aconoidasida</taxon>
        <taxon>Piroplasmida</taxon>
        <taxon>Babesiidae</taxon>
        <taxon>Babesia</taxon>
    </lineage>
</organism>
<dbReference type="GO" id="GO:0003700">
    <property type="term" value="F:DNA-binding transcription factor activity"/>
    <property type="evidence" value="ECO:0007669"/>
    <property type="project" value="InterPro"/>
</dbReference>
<keyword evidence="4" id="KW-0804">Transcription</keyword>
<feature type="compositionally biased region" description="Polar residues" evidence="6">
    <location>
        <begin position="511"/>
        <end position="521"/>
    </location>
</feature>
<dbReference type="Gene3D" id="1.20.5.2050">
    <property type="match status" value="1"/>
</dbReference>
<feature type="compositionally biased region" description="Low complexity" evidence="6">
    <location>
        <begin position="526"/>
        <end position="547"/>
    </location>
</feature>
<sequence length="619" mass="68678">MFQANNYSGSVLGERWNSINGTKMQGIAMDQNPTGHVKDLRTESFEDLISCIKTWQKSPTPSGINAISNRTERSTTNEVNIKVGSNETDSSRMHIPVSEKHGGYLKRRMYSNDDLDSVQRDFGTVGSPLPYGALITTPIVLDTDTGVNSENEQLGKDSLSFEDFGSLDSHNLSTINEGFLNEGRISFRVKRKGEALTAEEEAAEDPRLFYLTSSENMEDERLSESEENPLLTVGMDRIEKAVITPRDILSYGRNWSFQEVEGPFIKNTHSKASEILKDVSINCQIETIRSVAPRQRRPIKDKSERNANIEEYAQMAADLERIRGVCYCRSDNSWTAWWTEKGRNRKKAFKVSRFGFDEARSMAIAHRMSIEEKIPELRTKHAHKDSDSDMSVDRETPATKTVNTPDDYSSSGTPTSTPSPSMKPVTRMQTRGIRVSLPEELLKEHSSFGVRASSSPAKAEGKDYMGIETMAPISIGESYRSGDKFNLSYLSRGGEEVNSVDNMRENISIESTRTAVSSNDAPPTPLGGLTLGDSGTSRSSKPFSSSSVTPRDRVTLNREMIDYLTLDPESARSMEIAMSTLAFGLGWSVLPTGETVRILPNIATDPDGSKVTAVIIRHN</sequence>
<keyword evidence="3" id="KW-0238">DNA-binding</keyword>